<dbReference type="InterPro" id="IPR000086">
    <property type="entry name" value="NUDIX_hydrolase_dom"/>
</dbReference>
<protein>
    <submittedName>
        <fullName evidence="3">NUDIX domain-containing protein</fullName>
    </submittedName>
</protein>
<dbReference type="InterPro" id="IPR051325">
    <property type="entry name" value="Nudix_hydrolase_domain"/>
</dbReference>
<keyword evidence="1" id="KW-0378">Hydrolase</keyword>
<evidence type="ECO:0000256" key="1">
    <source>
        <dbReference type="ARBA" id="ARBA00022801"/>
    </source>
</evidence>
<dbReference type="CDD" id="cd04662">
    <property type="entry name" value="NUDIX_Hydrolase"/>
    <property type="match status" value="1"/>
</dbReference>
<dbReference type="Pfam" id="PF00293">
    <property type="entry name" value="NUDIX"/>
    <property type="match status" value="1"/>
</dbReference>
<dbReference type="Proteomes" id="UP000634134">
    <property type="component" value="Unassembled WGS sequence"/>
</dbReference>
<reference evidence="4" key="1">
    <citation type="submission" date="2023-07" db="EMBL/GenBank/DDBJ databases">
        <title>Dyadobacter sp. nov 'subterranea' isolated from contaminted grondwater.</title>
        <authorList>
            <person name="Szabo I."/>
            <person name="Al-Omari J."/>
            <person name="Szerdahelyi S.G."/>
            <person name="Rado J."/>
        </authorList>
    </citation>
    <scope>NUCLEOTIDE SEQUENCE [LARGE SCALE GENOMIC DNA]</scope>
    <source>
        <strain evidence="4">UP-52</strain>
    </source>
</reference>
<dbReference type="InterPro" id="IPR015797">
    <property type="entry name" value="NUDIX_hydrolase-like_dom_sf"/>
</dbReference>
<comment type="caution">
    <text evidence="3">The sequence shown here is derived from an EMBL/GenBank/DDBJ whole genome shotgun (WGS) entry which is preliminary data.</text>
</comment>
<dbReference type="Gene3D" id="3.90.79.10">
    <property type="entry name" value="Nucleoside Triphosphate Pyrophosphohydrolase"/>
    <property type="match status" value="1"/>
</dbReference>
<evidence type="ECO:0000313" key="3">
    <source>
        <dbReference type="EMBL" id="MBE9461430.1"/>
    </source>
</evidence>
<feature type="domain" description="Nudix hydrolase" evidence="2">
    <location>
        <begin position="1"/>
        <end position="147"/>
    </location>
</feature>
<dbReference type="PANTHER" id="PTHR21340:SF7">
    <property type="entry name" value="NUDIX HYDROLASE DOMAIN-CONTAINING PROTEIN"/>
    <property type="match status" value="1"/>
</dbReference>
<evidence type="ECO:0000313" key="4">
    <source>
        <dbReference type="Proteomes" id="UP000634134"/>
    </source>
</evidence>
<dbReference type="PROSITE" id="PS00893">
    <property type="entry name" value="NUDIX_BOX"/>
    <property type="match status" value="1"/>
</dbReference>
<dbReference type="PANTHER" id="PTHR21340">
    <property type="entry name" value="DIADENOSINE 5,5-P1,P4-TETRAPHOSPHATE PYROPHOSPHOHYDROLASE MUTT"/>
    <property type="match status" value="1"/>
</dbReference>
<organism evidence="3 4">
    <name type="scientific">Dyadobacter subterraneus</name>
    <dbReference type="NCBI Taxonomy" id="2773304"/>
    <lineage>
        <taxon>Bacteria</taxon>
        <taxon>Pseudomonadati</taxon>
        <taxon>Bacteroidota</taxon>
        <taxon>Cytophagia</taxon>
        <taxon>Cytophagales</taxon>
        <taxon>Spirosomataceae</taxon>
        <taxon>Dyadobacter</taxon>
    </lineage>
</organism>
<dbReference type="RefSeq" id="WP_194119708.1">
    <property type="nucleotide sequence ID" value="NZ_JACYGY010000001.1"/>
</dbReference>
<proteinExistence type="predicted"/>
<dbReference type="EMBL" id="JACYGY010000001">
    <property type="protein sequence ID" value="MBE9461430.1"/>
    <property type="molecule type" value="Genomic_DNA"/>
</dbReference>
<dbReference type="InterPro" id="IPR020084">
    <property type="entry name" value="NUDIX_hydrolase_CS"/>
</dbReference>
<evidence type="ECO:0000259" key="2">
    <source>
        <dbReference type="PROSITE" id="PS51462"/>
    </source>
</evidence>
<keyword evidence="4" id="KW-1185">Reference proteome</keyword>
<name>A0ABR9W7I3_9BACT</name>
<accession>A0ABR9W7I3</accession>
<dbReference type="SUPFAM" id="SSF55811">
    <property type="entry name" value="Nudix"/>
    <property type="match status" value="1"/>
</dbReference>
<dbReference type="PROSITE" id="PS51462">
    <property type="entry name" value="NUDIX"/>
    <property type="match status" value="1"/>
</dbReference>
<sequence>MAKQSAGILLFRIKSEPEVFLVHPGGPFFAKKDLGVWSIPKGEFDHTETAIDAAKREFEEETGKVLEGEFIELKPITQKSGKVVHAWALEGDIDAENIVSNTFEMVWPPNSGKMKEFPENDKGEWFTIDEAKLKINERQIPLLNELSMLIS</sequence>
<gene>
    <name evidence="3" type="ORF">IEE83_06005</name>
</gene>